<keyword evidence="1" id="KW-0472">Membrane</keyword>
<sequence>MTIELVLAIVGFIKLVSIIAWLIFLYQYFRDKKRYPALAPIKLRYFWIAFIIWIICVGVDLIPLIFN</sequence>
<dbReference type="EMBL" id="BRPL01000004">
    <property type="protein sequence ID" value="GLB47617.1"/>
    <property type="molecule type" value="Genomic_DNA"/>
</dbReference>
<dbReference type="RefSeq" id="WP_286137152.1">
    <property type="nucleotide sequence ID" value="NZ_BRPL01000004.1"/>
</dbReference>
<keyword evidence="3" id="KW-1185">Reference proteome</keyword>
<proteinExistence type="predicted"/>
<reference evidence="2" key="2">
    <citation type="journal article" date="2023" name="PLoS ONE">
        <title>Philodulcilactobacillus myokoensis gen. nov., sp. nov., a fructophilic, acidophilic, and agar-phobic lactic acid bacterium isolated from fermented vegetable extracts.</title>
        <authorList>
            <person name="Kouya T."/>
            <person name="Ishiyama Y."/>
            <person name="Ohashi S."/>
            <person name="Kumakubo R."/>
            <person name="Yamazaki T."/>
            <person name="Otaki T."/>
        </authorList>
    </citation>
    <scope>NUCLEOTIDE SEQUENCE</scope>
    <source>
        <strain evidence="2">WR16-4</strain>
    </source>
</reference>
<name>A0A9W6ETU6_9LACO</name>
<keyword evidence="1" id="KW-0812">Transmembrane</keyword>
<accession>A0A9W6ETU6</accession>
<keyword evidence="1" id="KW-1133">Transmembrane helix</keyword>
<comment type="caution">
    <text evidence="2">The sequence shown here is derived from an EMBL/GenBank/DDBJ whole genome shotgun (WGS) entry which is preliminary data.</text>
</comment>
<dbReference type="Proteomes" id="UP001144204">
    <property type="component" value="Unassembled WGS sequence"/>
</dbReference>
<protein>
    <submittedName>
        <fullName evidence="2">Uncharacterized protein</fullName>
    </submittedName>
</protein>
<organism evidence="2 3">
    <name type="scientific">Philodulcilactobacillus myokoensis</name>
    <dbReference type="NCBI Taxonomy" id="2929573"/>
    <lineage>
        <taxon>Bacteria</taxon>
        <taxon>Bacillati</taxon>
        <taxon>Bacillota</taxon>
        <taxon>Bacilli</taxon>
        <taxon>Lactobacillales</taxon>
        <taxon>Lactobacillaceae</taxon>
        <taxon>Philodulcilactobacillus</taxon>
    </lineage>
</organism>
<dbReference type="AlphaFoldDB" id="A0A9W6ETU6"/>
<gene>
    <name evidence="2" type="ORF">WR164_15960</name>
</gene>
<reference evidence="2" key="1">
    <citation type="submission" date="2022-07" db="EMBL/GenBank/DDBJ databases">
        <authorList>
            <person name="Kouya T."/>
            <person name="Ishiyama Y."/>
        </authorList>
    </citation>
    <scope>NUCLEOTIDE SEQUENCE</scope>
    <source>
        <strain evidence="2">WR16-4</strain>
    </source>
</reference>
<evidence type="ECO:0000256" key="1">
    <source>
        <dbReference type="SAM" id="Phobius"/>
    </source>
</evidence>
<evidence type="ECO:0000313" key="2">
    <source>
        <dbReference type="EMBL" id="GLB47617.1"/>
    </source>
</evidence>
<feature type="transmembrane region" description="Helical" evidence="1">
    <location>
        <begin position="6"/>
        <end position="25"/>
    </location>
</feature>
<evidence type="ECO:0000313" key="3">
    <source>
        <dbReference type="Proteomes" id="UP001144204"/>
    </source>
</evidence>
<feature type="transmembrane region" description="Helical" evidence="1">
    <location>
        <begin position="45"/>
        <end position="66"/>
    </location>
</feature>